<organism evidence="2 3">
    <name type="scientific">Ilex paraguariensis</name>
    <name type="common">yerba mate</name>
    <dbReference type="NCBI Taxonomy" id="185542"/>
    <lineage>
        <taxon>Eukaryota</taxon>
        <taxon>Viridiplantae</taxon>
        <taxon>Streptophyta</taxon>
        <taxon>Embryophyta</taxon>
        <taxon>Tracheophyta</taxon>
        <taxon>Spermatophyta</taxon>
        <taxon>Magnoliopsida</taxon>
        <taxon>eudicotyledons</taxon>
        <taxon>Gunneridae</taxon>
        <taxon>Pentapetalae</taxon>
        <taxon>asterids</taxon>
        <taxon>campanulids</taxon>
        <taxon>Aquifoliales</taxon>
        <taxon>Aquifoliaceae</taxon>
        <taxon>Ilex</taxon>
    </lineage>
</organism>
<dbReference type="Proteomes" id="UP001642360">
    <property type="component" value="Unassembled WGS sequence"/>
</dbReference>
<feature type="compositionally biased region" description="Low complexity" evidence="1">
    <location>
        <begin position="337"/>
        <end position="348"/>
    </location>
</feature>
<feature type="compositionally biased region" description="Basic and acidic residues" evidence="1">
    <location>
        <begin position="578"/>
        <end position="598"/>
    </location>
</feature>
<dbReference type="PANTHER" id="PTHR37241">
    <property type="entry name" value="NEUROFILAMENT HEAVY PROTEIN"/>
    <property type="match status" value="1"/>
</dbReference>
<feature type="region of interest" description="Disordered" evidence="1">
    <location>
        <begin position="556"/>
        <end position="677"/>
    </location>
</feature>
<protein>
    <submittedName>
        <fullName evidence="2">Uncharacterized protein</fullName>
    </submittedName>
</protein>
<evidence type="ECO:0000256" key="1">
    <source>
        <dbReference type="SAM" id="MobiDB-lite"/>
    </source>
</evidence>
<gene>
    <name evidence="2" type="ORF">ILEXP_LOCUS35288</name>
</gene>
<reference evidence="2 3" key="1">
    <citation type="submission" date="2024-02" db="EMBL/GenBank/DDBJ databases">
        <authorList>
            <person name="Vignale AGUSTIN F."/>
            <person name="Sosa J E."/>
            <person name="Modenutti C."/>
        </authorList>
    </citation>
    <scope>NUCLEOTIDE SEQUENCE [LARGE SCALE GENOMIC DNA]</scope>
</reference>
<feature type="compositionally biased region" description="Polar residues" evidence="1">
    <location>
        <begin position="657"/>
        <end position="677"/>
    </location>
</feature>
<feature type="compositionally biased region" description="Low complexity" evidence="1">
    <location>
        <begin position="707"/>
        <end position="723"/>
    </location>
</feature>
<dbReference type="AlphaFoldDB" id="A0ABC8T9I8"/>
<feature type="region of interest" description="Disordered" evidence="1">
    <location>
        <begin position="691"/>
        <end position="752"/>
    </location>
</feature>
<feature type="region of interest" description="Disordered" evidence="1">
    <location>
        <begin position="157"/>
        <end position="179"/>
    </location>
</feature>
<proteinExistence type="predicted"/>
<feature type="compositionally biased region" description="Basic residues" evidence="1">
    <location>
        <begin position="289"/>
        <end position="299"/>
    </location>
</feature>
<accession>A0ABC8T9I8</accession>
<feature type="compositionally biased region" description="Basic and acidic residues" evidence="1">
    <location>
        <begin position="558"/>
        <end position="568"/>
    </location>
</feature>
<feature type="compositionally biased region" description="Basic and acidic residues" evidence="1">
    <location>
        <begin position="422"/>
        <end position="440"/>
    </location>
</feature>
<name>A0ABC8T9I8_9AQUA</name>
<feature type="compositionally biased region" description="Basic and acidic residues" evidence="1">
    <location>
        <begin position="697"/>
        <end position="706"/>
    </location>
</feature>
<keyword evidence="3" id="KW-1185">Reference proteome</keyword>
<dbReference type="EMBL" id="CAUOFW020004533">
    <property type="protein sequence ID" value="CAK9166080.1"/>
    <property type="molecule type" value="Genomic_DNA"/>
</dbReference>
<evidence type="ECO:0000313" key="3">
    <source>
        <dbReference type="Proteomes" id="UP001642360"/>
    </source>
</evidence>
<feature type="region of interest" description="Disordered" evidence="1">
    <location>
        <begin position="1"/>
        <end position="21"/>
    </location>
</feature>
<dbReference type="PANTHER" id="PTHR37241:SF1">
    <property type="entry name" value="NEUROFILAMENT HEAVY PROTEIN"/>
    <property type="match status" value="1"/>
</dbReference>
<feature type="compositionally biased region" description="Acidic residues" evidence="1">
    <location>
        <begin position="441"/>
        <end position="452"/>
    </location>
</feature>
<comment type="caution">
    <text evidence="2">The sequence shown here is derived from an EMBL/GenBank/DDBJ whole genome shotgun (WGS) entry which is preliminary data.</text>
</comment>
<evidence type="ECO:0000313" key="2">
    <source>
        <dbReference type="EMBL" id="CAK9166080.1"/>
    </source>
</evidence>
<feature type="region of interest" description="Disordered" evidence="1">
    <location>
        <begin position="333"/>
        <end position="488"/>
    </location>
</feature>
<feature type="region of interest" description="Disordered" evidence="1">
    <location>
        <begin position="279"/>
        <end position="303"/>
    </location>
</feature>
<feature type="compositionally biased region" description="Polar residues" evidence="1">
    <location>
        <begin position="168"/>
        <end position="179"/>
    </location>
</feature>
<sequence>MEDEPQISKQIKDKEEDSDEEFYEKIEAPKFVDFRAPNSYRPDDRYWFCLRVGCDQKHEEEMDSEAIYKNFILRVMAARSPNIRLRKALNRKASGSNIKCPLSAPPKSSKSRVSKLAVVSSLSQKMGDDKANVMPLTKLSATPKAKSKQVAAKYLTTPRNKKCPPNPNSFKSVQNPKPTTTIAVPKSRIVAKALVFHSPKKAIIVKTSVELRTPLTKICEGMKRLEITSQRKRILGYANKSSKDVKCNPKKALAVDNSRNGTIACKDKSRAKDLLHPRNFKDQEVKSSRSMKSKSRRNVNKQCCRPTSKEVIENDNSGIKIDVKMRENEEHLIAEDSSGNFGSTSSSTQEEAILSSEPEVPPSTKSTQVGLSDALRCGMNSPSNNEERDLEINDFPNILALNGEGDDGNDRIAQEGSIKSSSKKEERPIDQPTEHQTSEGEDHEGETMDSDDKENALASDGYRDLNHKNQPYGRKIFGRQETHENRKKVTQTLDKNLKDGLPSAATGAFGIKYRKPKPTSPKPFRLRTQERGILKETNLERKIHFLAPQKESATVTRFKCENSHKRPDNGIQSNRNSDLLEGREKESEKNFQKSELKQSKTASICSRGQVRPKAATLTPQRRLKSTNQEPKCMITPPGYDKVCVSQKSENSSRKTESPSLQRQLVRQQGSTRKETSSCITPCQKLGVIRETSSKLSRANEAEKLGESETTTATKGTASASRSSSRGRRPVTIPKGPNFHGTHVPKSCIGKIV</sequence>